<gene>
    <name evidence="1" type="ORF">WRP3_068</name>
</gene>
<protein>
    <submittedName>
        <fullName evidence="1">Uncharacterized protein</fullName>
    </submittedName>
</protein>
<reference evidence="1 2" key="1">
    <citation type="journal article" date="2015" name="Appl. Environ. Microbiol.">
        <title>Lactococcal 949 group phages recognize a carbohydrate receptor on the host cell surface.</title>
        <authorList>
            <person name="Mahony J."/>
            <person name="Randazzo W."/>
            <person name="Neve H."/>
            <person name="Settanni L."/>
            <person name="van Sinderen D."/>
        </authorList>
    </citation>
    <scope>NUCLEOTIDE SEQUENCE [LARGE SCALE GENOMIC DNA]</scope>
    <source>
        <strain evidence="1">WRP3</strain>
    </source>
</reference>
<dbReference type="Proteomes" id="UP000032686">
    <property type="component" value="Segment"/>
</dbReference>
<dbReference type="OrthoDB" id="20518at10239"/>
<accession>A0A0D3MT59</accession>
<name>A0A0D3MT59_9CAUD</name>
<sequence length="95" mass="11306">MKLDEIEYVEPEDFAVVEDETVYSYVVDRGCRENAIIVDEYPKLYTEESMMKFMQENVKRALSMYGMTFDSNDGFADNRRLTKEERDIIIEDFFS</sequence>
<dbReference type="EMBL" id="KM677185">
    <property type="protein sequence ID" value="AIX12571.1"/>
    <property type="molecule type" value="Genomic_DNA"/>
</dbReference>
<keyword evidence="2" id="KW-1185">Reference proteome</keyword>
<evidence type="ECO:0000313" key="1">
    <source>
        <dbReference type="EMBL" id="AIX12571.1"/>
    </source>
</evidence>
<dbReference type="GeneID" id="24722334"/>
<dbReference type="KEGG" id="vg:24722334"/>
<organism evidence="1 2">
    <name type="scientific">Lactococcus phage WRP3</name>
    <dbReference type="NCBI Taxonomy" id="1560313"/>
    <lineage>
        <taxon>Viruses</taxon>
        <taxon>Duplodnaviria</taxon>
        <taxon>Heunggongvirae</taxon>
        <taxon>Uroviricota</taxon>
        <taxon>Caudoviricetes</taxon>
        <taxon>Audreyjarvisvirus</taxon>
        <taxon>Audreyjarvisvirus WRP3</taxon>
    </lineage>
</organism>
<proteinExistence type="predicted"/>
<dbReference type="RefSeq" id="YP_009147725.1">
    <property type="nucleotide sequence ID" value="NC_027341.1"/>
</dbReference>
<evidence type="ECO:0000313" key="2">
    <source>
        <dbReference type="Proteomes" id="UP000032686"/>
    </source>
</evidence>